<protein>
    <submittedName>
        <fullName evidence="1">Uncharacterized protein</fullName>
    </submittedName>
</protein>
<name>A0ABQ9J5Q1_9CUCU</name>
<sequence length="100" mass="11675">MDNISRSGCSMVCCVKIVFAVEGQLARWTKRPQQYDFKIKNRPVKSYHNSDSLSRRTCKKHCERCHQIRDDWTKEPLRTEALNDNEVGPILRAKIGTRPQ</sequence>
<accession>A0ABQ9J5Q1</accession>
<organism evidence="1 2">
    <name type="scientific">Molorchus minor</name>
    <dbReference type="NCBI Taxonomy" id="1323400"/>
    <lineage>
        <taxon>Eukaryota</taxon>
        <taxon>Metazoa</taxon>
        <taxon>Ecdysozoa</taxon>
        <taxon>Arthropoda</taxon>
        <taxon>Hexapoda</taxon>
        <taxon>Insecta</taxon>
        <taxon>Pterygota</taxon>
        <taxon>Neoptera</taxon>
        <taxon>Endopterygota</taxon>
        <taxon>Coleoptera</taxon>
        <taxon>Polyphaga</taxon>
        <taxon>Cucujiformia</taxon>
        <taxon>Chrysomeloidea</taxon>
        <taxon>Cerambycidae</taxon>
        <taxon>Lamiinae</taxon>
        <taxon>Monochamini</taxon>
        <taxon>Molorchus</taxon>
    </lineage>
</organism>
<evidence type="ECO:0000313" key="2">
    <source>
        <dbReference type="Proteomes" id="UP001162164"/>
    </source>
</evidence>
<evidence type="ECO:0000313" key="1">
    <source>
        <dbReference type="EMBL" id="KAJ8973335.1"/>
    </source>
</evidence>
<gene>
    <name evidence="1" type="ORF">NQ317_010014</name>
</gene>
<keyword evidence="2" id="KW-1185">Reference proteome</keyword>
<proteinExistence type="predicted"/>
<comment type="caution">
    <text evidence="1">The sequence shown here is derived from an EMBL/GenBank/DDBJ whole genome shotgun (WGS) entry which is preliminary data.</text>
</comment>
<dbReference type="Proteomes" id="UP001162164">
    <property type="component" value="Unassembled WGS sequence"/>
</dbReference>
<reference evidence="1" key="1">
    <citation type="journal article" date="2023" name="Insect Mol. Biol.">
        <title>Genome sequencing provides insights into the evolution of gene families encoding plant cell wall-degrading enzymes in longhorned beetles.</title>
        <authorList>
            <person name="Shin N.R."/>
            <person name="Okamura Y."/>
            <person name="Kirsch R."/>
            <person name="Pauchet Y."/>
        </authorList>
    </citation>
    <scope>NUCLEOTIDE SEQUENCE</scope>
    <source>
        <strain evidence="1">MMC_N1</strain>
    </source>
</reference>
<dbReference type="EMBL" id="JAPWTJ010001193">
    <property type="protein sequence ID" value="KAJ8973335.1"/>
    <property type="molecule type" value="Genomic_DNA"/>
</dbReference>